<evidence type="ECO:0000259" key="2">
    <source>
        <dbReference type="Pfam" id="PF13505"/>
    </source>
</evidence>
<accession>A0ABR5W153</accession>
<dbReference type="EMBL" id="LOBP01000144">
    <property type="protein sequence ID" value="KYN85965.1"/>
    <property type="molecule type" value="Genomic_DNA"/>
</dbReference>
<dbReference type="Gene3D" id="2.40.160.20">
    <property type="match status" value="1"/>
</dbReference>
<sequence length="199" mass="22795">MPRHLLCFFSLTAFLSSPVYSSEYELGMYIGRYHFSNPNDDIQHISDTFKKPINLSINIGKYYPINNQQKLSIYGLFDYTDNEETLSTTSYSISDRKEMSILGLGSAYRYQLFESWYVKGALEMGYYNDKVTYKETGEETLSKSNSGLAYAFGISTGYQLSQRWSLEGGVKYIKLDENKYGGFDFSKASNTYFGAVFSF</sequence>
<dbReference type="InterPro" id="IPR027385">
    <property type="entry name" value="Beta-barrel_OMP"/>
</dbReference>
<keyword evidence="4" id="KW-1185">Reference proteome</keyword>
<feature type="domain" description="Outer membrane protein beta-barrel" evidence="2">
    <location>
        <begin position="9"/>
        <end position="199"/>
    </location>
</feature>
<evidence type="ECO:0000313" key="4">
    <source>
        <dbReference type="Proteomes" id="UP000075609"/>
    </source>
</evidence>
<dbReference type="SUPFAM" id="SSF56925">
    <property type="entry name" value="OMPA-like"/>
    <property type="match status" value="1"/>
</dbReference>
<gene>
    <name evidence="3" type="ORF">ATY35_15475</name>
</gene>
<keyword evidence="1" id="KW-0732">Signal</keyword>
<proteinExistence type="predicted"/>
<protein>
    <recommendedName>
        <fullName evidence="2">Outer membrane protein beta-barrel domain-containing protein</fullName>
    </recommendedName>
</protein>
<dbReference type="RefSeq" id="WP_061900019.1">
    <property type="nucleotide sequence ID" value="NZ_CAXYEW010000011.1"/>
</dbReference>
<reference evidence="3 4" key="1">
    <citation type="submission" date="2015-12" db="EMBL/GenBank/DDBJ databases">
        <authorList>
            <person name="Tarr C.L."/>
            <person name="Gladney L.M."/>
        </authorList>
    </citation>
    <scope>NUCLEOTIDE SEQUENCE [LARGE SCALE GENOMIC DNA]</scope>
    <source>
        <strain evidence="3 4">1048-83</strain>
    </source>
</reference>
<dbReference type="Proteomes" id="UP000075609">
    <property type="component" value="Unassembled WGS sequence"/>
</dbReference>
<dbReference type="InterPro" id="IPR011250">
    <property type="entry name" value="OMP/PagP_B-barrel"/>
</dbReference>
<organism evidence="3 4">
    <name type="scientific">Vibrio cidicii</name>
    <dbReference type="NCBI Taxonomy" id="1763883"/>
    <lineage>
        <taxon>Bacteria</taxon>
        <taxon>Pseudomonadati</taxon>
        <taxon>Pseudomonadota</taxon>
        <taxon>Gammaproteobacteria</taxon>
        <taxon>Vibrionales</taxon>
        <taxon>Vibrionaceae</taxon>
        <taxon>Vibrio</taxon>
    </lineage>
</organism>
<dbReference type="Pfam" id="PF13505">
    <property type="entry name" value="OMP_b-brl"/>
    <property type="match status" value="1"/>
</dbReference>
<name>A0ABR5W153_9VIBR</name>
<evidence type="ECO:0000313" key="3">
    <source>
        <dbReference type="EMBL" id="KYN85965.1"/>
    </source>
</evidence>
<evidence type="ECO:0000256" key="1">
    <source>
        <dbReference type="ARBA" id="ARBA00022729"/>
    </source>
</evidence>
<comment type="caution">
    <text evidence="3">The sequence shown here is derived from an EMBL/GenBank/DDBJ whole genome shotgun (WGS) entry which is preliminary data.</text>
</comment>